<sequence length="66" mass="7667">MSKIDDVIIDAHNAAPMGYGIWATEIKSWLMEDKDHIASWVTEKDADVYRRNHLVHPDKYVTKVIK</sequence>
<dbReference type="EMBL" id="LR797151">
    <property type="protein sequence ID" value="CAB4190239.1"/>
    <property type="molecule type" value="Genomic_DNA"/>
</dbReference>
<gene>
    <name evidence="1" type="ORF">UFOVP1192_46</name>
</gene>
<proteinExistence type="predicted"/>
<evidence type="ECO:0000313" key="1">
    <source>
        <dbReference type="EMBL" id="CAB4190239.1"/>
    </source>
</evidence>
<protein>
    <submittedName>
        <fullName evidence="1">Uncharacterized protein</fullName>
    </submittedName>
</protein>
<organism evidence="1">
    <name type="scientific">uncultured Caudovirales phage</name>
    <dbReference type="NCBI Taxonomy" id="2100421"/>
    <lineage>
        <taxon>Viruses</taxon>
        <taxon>Duplodnaviria</taxon>
        <taxon>Heunggongvirae</taxon>
        <taxon>Uroviricota</taxon>
        <taxon>Caudoviricetes</taxon>
        <taxon>Peduoviridae</taxon>
        <taxon>Maltschvirus</taxon>
        <taxon>Maltschvirus maltsch</taxon>
    </lineage>
</organism>
<name>A0A6J5R013_9CAUD</name>
<reference evidence="1" key="1">
    <citation type="submission" date="2020-05" db="EMBL/GenBank/DDBJ databases">
        <authorList>
            <person name="Chiriac C."/>
            <person name="Salcher M."/>
            <person name="Ghai R."/>
            <person name="Kavagutti S V."/>
        </authorList>
    </citation>
    <scope>NUCLEOTIDE SEQUENCE</scope>
</reference>
<accession>A0A6J5R013</accession>